<reference evidence="13" key="1">
    <citation type="journal article" date="2019" name="Int. J. Syst. Evol. Microbiol.">
        <title>The Global Catalogue of Microorganisms (GCM) 10K type strain sequencing project: providing services to taxonomists for standard genome sequencing and annotation.</title>
        <authorList>
            <consortium name="The Broad Institute Genomics Platform"/>
            <consortium name="The Broad Institute Genome Sequencing Center for Infectious Disease"/>
            <person name="Wu L."/>
            <person name="Ma J."/>
        </authorList>
    </citation>
    <scope>NUCLEOTIDE SEQUENCE [LARGE SCALE GENOMIC DNA]</scope>
    <source>
        <strain evidence="13">CCUG 58760</strain>
    </source>
</reference>
<dbReference type="Pfam" id="PF00664">
    <property type="entry name" value="ABC_membrane"/>
    <property type="match status" value="1"/>
</dbReference>
<evidence type="ECO:0000259" key="9">
    <source>
        <dbReference type="PROSITE" id="PS50893"/>
    </source>
</evidence>
<name>A0ABW0G1T9_9PROT</name>
<feature type="domain" description="ABC transmembrane type-1" evidence="10">
    <location>
        <begin position="198"/>
        <end position="477"/>
    </location>
</feature>
<dbReference type="InterPro" id="IPR036640">
    <property type="entry name" value="ABC1_TM_sf"/>
</dbReference>
<gene>
    <name evidence="12" type="ORF">ACFPMG_04945</name>
</gene>
<evidence type="ECO:0000256" key="2">
    <source>
        <dbReference type="ARBA" id="ARBA00022692"/>
    </source>
</evidence>
<dbReference type="Pfam" id="PF03412">
    <property type="entry name" value="Peptidase_C39"/>
    <property type="match status" value="1"/>
</dbReference>
<dbReference type="EMBL" id="JBHSLC010000006">
    <property type="protein sequence ID" value="MFC5354348.1"/>
    <property type="molecule type" value="Genomic_DNA"/>
</dbReference>
<evidence type="ECO:0000256" key="6">
    <source>
        <dbReference type="ARBA" id="ARBA00023136"/>
    </source>
</evidence>
<evidence type="ECO:0000259" key="10">
    <source>
        <dbReference type="PROSITE" id="PS50929"/>
    </source>
</evidence>
<comment type="caution">
    <text evidence="12">The sequence shown here is derived from an EMBL/GenBank/DDBJ whole genome shotgun (WGS) entry which is preliminary data.</text>
</comment>
<keyword evidence="3" id="KW-0547">Nucleotide-binding</keyword>
<keyword evidence="13" id="KW-1185">Reference proteome</keyword>
<evidence type="ECO:0000259" key="11">
    <source>
        <dbReference type="PROSITE" id="PS50990"/>
    </source>
</evidence>
<dbReference type="CDD" id="cd18783">
    <property type="entry name" value="ABC_6TM_PrtD_LapB_HlyB_like"/>
    <property type="match status" value="1"/>
</dbReference>
<keyword evidence="2 8" id="KW-0812">Transmembrane</keyword>
<accession>A0ABW0G1T9</accession>
<dbReference type="PANTHER" id="PTHR24221:SF647">
    <property type="entry name" value="BLL6336 PROTEIN"/>
    <property type="match status" value="1"/>
</dbReference>
<sequence>MAAAAVLDKAPEEASPSGARPADGSAAKTEPEPAPRLTLSAAETAAYCLIRIARHHGVRLSSDRIRHDYALDQRAPEPRLMVRIARENGFKARQLCLSWTDLVGAAESFPAMARLANGNYVVLSGVMPAEDGPKIVILDPLDSGRDFLFLSEAEFTASWKGEVLLLKRRFALADEQQPFGLRWFIPEILRQSTVLRDVAAAALVMHVLALIFPLFFQIVIDKVLVHASFSTLEVLGVGVVAAILFDGLLTYLRGYMLLHGTSKIDIRTATRTFDHMTRLPVAFFERMTAGVLSKHMQQGNAIREFLTGGLFQTLLDASVLVVFLPILMFYSVPLTVVVVGFSALLALLIAGMASVFRRRLRALYEAEANRQALLVETIHGMATIKSLALEPSQRKAWDQRSADSIERHVEVGKISTTARAASDIISKLMSVVVIWVGAILVFRGHMTVGELVAFNMLSGRVSGPLVSIVGLIQQYQQTALSVRMLGSVMNEPPERNLGAGLQMPIKGHVAFDRVTFQYPAATTPALNEVSFAIPPGTVVGVVGRSGSGKTTLTKLIQGLHQPKSGLVRVDGIDLREWDAVHLRSHIGVVLQESFLFRGTVRDNIAIARPSATLEEIVIAARTAGAHEFIERLPKGYDTMLEEGATNLSGGQKQRLAIARALVRNPPILVFDEATSALDPESESIIQENLRHIVRGRTTIIVSHRLSSIRNADAIVVMERGAIADIGTHDQLLTRCAIYRHLWDKQMQGNR</sequence>
<dbReference type="PANTHER" id="PTHR24221">
    <property type="entry name" value="ATP-BINDING CASSETTE SUB-FAMILY B"/>
    <property type="match status" value="1"/>
</dbReference>
<dbReference type="InterPro" id="IPR017871">
    <property type="entry name" value="ABC_transporter-like_CS"/>
</dbReference>
<evidence type="ECO:0000313" key="13">
    <source>
        <dbReference type="Proteomes" id="UP001596166"/>
    </source>
</evidence>
<dbReference type="CDD" id="cd02259">
    <property type="entry name" value="Peptidase_C39_like"/>
    <property type="match status" value="1"/>
</dbReference>
<dbReference type="PROSITE" id="PS50893">
    <property type="entry name" value="ABC_TRANSPORTER_2"/>
    <property type="match status" value="1"/>
</dbReference>
<comment type="subcellular location">
    <subcellularLocation>
        <location evidence="1">Cell membrane</location>
        <topology evidence="1">Multi-pass membrane protein</topology>
    </subcellularLocation>
</comment>
<keyword evidence="6 8" id="KW-0472">Membrane</keyword>
<dbReference type="SUPFAM" id="SSF90123">
    <property type="entry name" value="ABC transporter transmembrane region"/>
    <property type="match status" value="1"/>
</dbReference>
<dbReference type="InterPro" id="IPR027417">
    <property type="entry name" value="P-loop_NTPase"/>
</dbReference>
<feature type="transmembrane region" description="Helical" evidence="8">
    <location>
        <begin position="428"/>
        <end position="446"/>
    </location>
</feature>
<dbReference type="Gene3D" id="3.40.50.300">
    <property type="entry name" value="P-loop containing nucleotide triphosphate hydrolases"/>
    <property type="match status" value="1"/>
</dbReference>
<dbReference type="RefSeq" id="WP_376994092.1">
    <property type="nucleotide sequence ID" value="NZ_JBHSLC010000006.1"/>
</dbReference>
<evidence type="ECO:0000256" key="5">
    <source>
        <dbReference type="ARBA" id="ARBA00022989"/>
    </source>
</evidence>
<dbReference type="InterPro" id="IPR011527">
    <property type="entry name" value="ABC1_TM_dom"/>
</dbReference>
<feature type="transmembrane region" description="Helical" evidence="8">
    <location>
        <begin position="198"/>
        <end position="220"/>
    </location>
</feature>
<evidence type="ECO:0000256" key="4">
    <source>
        <dbReference type="ARBA" id="ARBA00022840"/>
    </source>
</evidence>
<feature type="transmembrane region" description="Helical" evidence="8">
    <location>
        <begin position="305"/>
        <end position="330"/>
    </location>
</feature>
<dbReference type="SUPFAM" id="SSF52540">
    <property type="entry name" value="P-loop containing nucleoside triphosphate hydrolases"/>
    <property type="match status" value="1"/>
</dbReference>
<evidence type="ECO:0000313" key="12">
    <source>
        <dbReference type="EMBL" id="MFC5354348.1"/>
    </source>
</evidence>
<dbReference type="SMART" id="SM00382">
    <property type="entry name" value="AAA"/>
    <property type="match status" value="1"/>
</dbReference>
<feature type="transmembrane region" description="Helical" evidence="8">
    <location>
        <begin position="232"/>
        <end position="252"/>
    </location>
</feature>
<dbReference type="Gene3D" id="1.20.1560.10">
    <property type="entry name" value="ABC transporter type 1, transmembrane domain"/>
    <property type="match status" value="1"/>
</dbReference>
<proteinExistence type="predicted"/>
<dbReference type="InterPro" id="IPR005074">
    <property type="entry name" value="Peptidase_C39"/>
</dbReference>
<dbReference type="Gene3D" id="3.90.70.10">
    <property type="entry name" value="Cysteine proteinases"/>
    <property type="match status" value="1"/>
</dbReference>
<feature type="domain" description="Peptidase C39" evidence="11">
    <location>
        <begin position="38"/>
        <end position="166"/>
    </location>
</feature>
<feature type="region of interest" description="Disordered" evidence="7">
    <location>
        <begin position="1"/>
        <end position="36"/>
    </location>
</feature>
<evidence type="ECO:0000256" key="7">
    <source>
        <dbReference type="SAM" id="MobiDB-lite"/>
    </source>
</evidence>
<evidence type="ECO:0000256" key="1">
    <source>
        <dbReference type="ARBA" id="ARBA00004651"/>
    </source>
</evidence>
<dbReference type="InterPro" id="IPR039421">
    <property type="entry name" value="Type_1_exporter"/>
</dbReference>
<evidence type="ECO:0000256" key="3">
    <source>
        <dbReference type="ARBA" id="ARBA00022741"/>
    </source>
</evidence>
<feature type="transmembrane region" description="Helical" evidence="8">
    <location>
        <begin position="336"/>
        <end position="356"/>
    </location>
</feature>
<dbReference type="PROSITE" id="PS50990">
    <property type="entry name" value="PEPTIDASE_C39"/>
    <property type="match status" value="1"/>
</dbReference>
<dbReference type="Proteomes" id="UP001596166">
    <property type="component" value="Unassembled WGS sequence"/>
</dbReference>
<dbReference type="InterPro" id="IPR003593">
    <property type="entry name" value="AAA+_ATPase"/>
</dbReference>
<evidence type="ECO:0000256" key="8">
    <source>
        <dbReference type="SAM" id="Phobius"/>
    </source>
</evidence>
<dbReference type="PROSITE" id="PS50929">
    <property type="entry name" value="ABC_TM1F"/>
    <property type="match status" value="1"/>
</dbReference>
<feature type="domain" description="ABC transporter" evidence="9">
    <location>
        <begin position="509"/>
        <end position="744"/>
    </location>
</feature>
<dbReference type="PROSITE" id="PS00211">
    <property type="entry name" value="ABC_TRANSPORTER_1"/>
    <property type="match status" value="1"/>
</dbReference>
<keyword evidence="4" id="KW-0067">ATP-binding</keyword>
<protein>
    <submittedName>
        <fullName evidence="12">Peptidase domain-containing ABC transporter</fullName>
    </submittedName>
</protein>
<keyword evidence="5 8" id="KW-1133">Transmembrane helix</keyword>
<dbReference type="InterPro" id="IPR003439">
    <property type="entry name" value="ABC_transporter-like_ATP-bd"/>
</dbReference>
<dbReference type="Pfam" id="PF00005">
    <property type="entry name" value="ABC_tran"/>
    <property type="match status" value="1"/>
</dbReference>
<organism evidence="12 13">
    <name type="scientific">Azospirillum himalayense</name>
    <dbReference type="NCBI Taxonomy" id="654847"/>
    <lineage>
        <taxon>Bacteria</taxon>
        <taxon>Pseudomonadati</taxon>
        <taxon>Pseudomonadota</taxon>
        <taxon>Alphaproteobacteria</taxon>
        <taxon>Rhodospirillales</taxon>
        <taxon>Azospirillaceae</taxon>
        <taxon>Azospirillum</taxon>
    </lineage>
</organism>